<proteinExistence type="predicted"/>
<dbReference type="EMBL" id="JAUSUN010000047">
    <property type="protein sequence ID" value="MDQ0415739.1"/>
    <property type="molecule type" value="Genomic_DNA"/>
</dbReference>
<dbReference type="InterPro" id="IPR036163">
    <property type="entry name" value="HMA_dom_sf"/>
</dbReference>
<dbReference type="SUPFAM" id="SSF55008">
    <property type="entry name" value="HMA, heavy metal-associated domain"/>
    <property type="match status" value="1"/>
</dbReference>
<keyword evidence="2" id="KW-1185">Reference proteome</keyword>
<gene>
    <name evidence="1" type="ORF">J2S25_003969</name>
</gene>
<accession>A0ABU0G0R0</accession>
<dbReference type="Proteomes" id="UP001242313">
    <property type="component" value="Unassembled WGS sequence"/>
</dbReference>
<evidence type="ECO:0000313" key="2">
    <source>
        <dbReference type="Proteomes" id="UP001242313"/>
    </source>
</evidence>
<reference evidence="1 2" key="1">
    <citation type="submission" date="2023-07" db="EMBL/GenBank/DDBJ databases">
        <title>Genomic Encyclopedia of Type Strains, Phase IV (KMG-IV): sequencing the most valuable type-strain genomes for metagenomic binning, comparative biology and taxonomic classification.</title>
        <authorList>
            <person name="Goeker M."/>
        </authorList>
    </citation>
    <scope>NUCLEOTIDE SEQUENCE [LARGE SCALE GENOMIC DNA]</scope>
    <source>
        <strain evidence="1 2">DSM 19598</strain>
    </source>
</reference>
<name>A0ABU0G0R0_9BACI</name>
<evidence type="ECO:0000313" key="1">
    <source>
        <dbReference type="EMBL" id="MDQ0415739.1"/>
    </source>
</evidence>
<organism evidence="1 2">
    <name type="scientific">Mesobacillus stamsii</name>
    <dbReference type="NCBI Taxonomy" id="225347"/>
    <lineage>
        <taxon>Bacteria</taxon>
        <taxon>Bacillati</taxon>
        <taxon>Bacillota</taxon>
        <taxon>Bacilli</taxon>
        <taxon>Bacillales</taxon>
        <taxon>Bacillaceae</taxon>
        <taxon>Mesobacillus</taxon>
    </lineage>
</organism>
<sequence>MSKAVIQLETLTCPSCIKKIKNVLLKTTKPVLP</sequence>
<protein>
    <submittedName>
        <fullName evidence="1">Copper chaperone CopZ</fullName>
    </submittedName>
</protein>
<comment type="caution">
    <text evidence="1">The sequence shown here is derived from an EMBL/GenBank/DDBJ whole genome shotgun (WGS) entry which is preliminary data.</text>
</comment>